<evidence type="ECO:0008006" key="3">
    <source>
        <dbReference type="Google" id="ProtNLM"/>
    </source>
</evidence>
<evidence type="ECO:0000313" key="2">
    <source>
        <dbReference type="Proteomes" id="UP000193218"/>
    </source>
</evidence>
<accession>A0A1Y1UP86</accession>
<dbReference type="InParanoid" id="A0A1Y1UP86"/>
<dbReference type="EMBL" id="NBSH01000003">
    <property type="protein sequence ID" value="ORX39286.1"/>
    <property type="molecule type" value="Genomic_DNA"/>
</dbReference>
<proteinExistence type="predicted"/>
<dbReference type="AlphaFoldDB" id="A0A1Y1UP86"/>
<dbReference type="Proteomes" id="UP000193218">
    <property type="component" value="Unassembled WGS sequence"/>
</dbReference>
<gene>
    <name evidence="1" type="ORF">BD324DRAFT_619134</name>
</gene>
<dbReference type="GeneID" id="33556936"/>
<protein>
    <recommendedName>
        <fullName evidence="3">F-box domain-containing protein</fullName>
    </recommendedName>
</protein>
<organism evidence="1 2">
    <name type="scientific">Kockovaella imperatae</name>
    <dbReference type="NCBI Taxonomy" id="4999"/>
    <lineage>
        <taxon>Eukaryota</taxon>
        <taxon>Fungi</taxon>
        <taxon>Dikarya</taxon>
        <taxon>Basidiomycota</taxon>
        <taxon>Agaricomycotina</taxon>
        <taxon>Tremellomycetes</taxon>
        <taxon>Tremellales</taxon>
        <taxon>Cuniculitremaceae</taxon>
        <taxon>Kockovaella</taxon>
    </lineage>
</organism>
<name>A0A1Y1UP86_9TREE</name>
<comment type="caution">
    <text evidence="1">The sequence shown here is derived from an EMBL/GenBank/DDBJ whole genome shotgun (WGS) entry which is preliminary data.</text>
</comment>
<sequence>MASVDTSKVMPLSAFHRLPHEVCLRILSHLDPNQSNLERAALATCLRLFPGQSEAIHKSLYATLDLDDLYEEYEPEETFDDWLERYGETSAVFNEKDWRRRQRPIDRRLLAYCTRLIVPRYLSGFKRGDWTAEEFSNLQVLQIKDNLRPTLQGYTGPSSHIATMGTMIFPCRIHISKHIDQCFMCEFLRDLRPSMLVLDTYEIGDMWTPTLMFSPGDNGEDITPLGIAVKTLVITPRHVTPRTLTRYIHLMTPFPALLYLFKELIVIFSPDTFFNNGLTTAEESKGTEGRYETLVYDLVSLMSADTPSMAQHLKLTIVGIGRFPQVTGCGSSTTGTSTPLDIQTQFESDITSGTCFDFHVPQAKKEFEKCSRPTRFVDLPDFAEEVRGTHLEFLAPIAPKDCT</sequence>
<dbReference type="RefSeq" id="XP_021873149.1">
    <property type="nucleotide sequence ID" value="XM_022015128.1"/>
</dbReference>
<keyword evidence="2" id="KW-1185">Reference proteome</keyword>
<reference evidence="1 2" key="1">
    <citation type="submission" date="2017-03" db="EMBL/GenBank/DDBJ databases">
        <title>Widespread Adenine N6-methylation of Active Genes in Fungi.</title>
        <authorList>
            <consortium name="DOE Joint Genome Institute"/>
            <person name="Mondo S.J."/>
            <person name="Dannebaum R.O."/>
            <person name="Kuo R.C."/>
            <person name="Louie K.B."/>
            <person name="Bewick A.J."/>
            <person name="Labutti K."/>
            <person name="Haridas S."/>
            <person name="Kuo A."/>
            <person name="Salamov A."/>
            <person name="Ahrendt S.R."/>
            <person name="Lau R."/>
            <person name="Bowen B.P."/>
            <person name="Lipzen A."/>
            <person name="Sullivan W."/>
            <person name="Andreopoulos W.B."/>
            <person name="Clum A."/>
            <person name="Lindquist E."/>
            <person name="Daum C."/>
            <person name="Northen T.R."/>
            <person name="Ramamoorthy G."/>
            <person name="Schmitz R.J."/>
            <person name="Gryganskyi A."/>
            <person name="Culley D."/>
            <person name="Magnuson J."/>
            <person name="James T.Y."/>
            <person name="O'Malley M.A."/>
            <person name="Stajich J.E."/>
            <person name="Spatafora J.W."/>
            <person name="Visel A."/>
            <person name="Grigoriev I.V."/>
        </authorList>
    </citation>
    <scope>NUCLEOTIDE SEQUENCE [LARGE SCALE GENOMIC DNA]</scope>
    <source>
        <strain evidence="1 2">NRRL Y-17943</strain>
    </source>
</reference>
<evidence type="ECO:0000313" key="1">
    <source>
        <dbReference type="EMBL" id="ORX39286.1"/>
    </source>
</evidence>